<keyword evidence="2" id="KW-0058">Aromatic hydrocarbons catabolism</keyword>
<evidence type="ECO:0000256" key="1">
    <source>
        <dbReference type="ARBA" id="ARBA00010088"/>
    </source>
</evidence>
<dbReference type="OrthoDB" id="7130006at2759"/>
<evidence type="ECO:0000256" key="4">
    <source>
        <dbReference type="PIRSR" id="PIRSR001112-1"/>
    </source>
</evidence>
<feature type="active site" description="Nucleophile" evidence="4">
    <location>
        <position position="180"/>
    </location>
</feature>
<organism evidence="6 7">
    <name type="scientific">Hypholoma sublateritium (strain FD-334 SS-4)</name>
    <dbReference type="NCBI Taxonomy" id="945553"/>
    <lineage>
        <taxon>Eukaryota</taxon>
        <taxon>Fungi</taxon>
        <taxon>Dikarya</taxon>
        <taxon>Basidiomycota</taxon>
        <taxon>Agaricomycotina</taxon>
        <taxon>Agaricomycetes</taxon>
        <taxon>Agaricomycetidae</taxon>
        <taxon>Agaricales</taxon>
        <taxon>Agaricineae</taxon>
        <taxon>Strophariaceae</taxon>
        <taxon>Hypholoma</taxon>
    </lineage>
</organism>
<feature type="domain" description="Epoxide hydrolase N-terminal" evidence="5">
    <location>
        <begin position="5"/>
        <end position="114"/>
    </location>
</feature>
<dbReference type="AlphaFoldDB" id="A0A0D2P9A1"/>
<dbReference type="GO" id="GO:0097176">
    <property type="term" value="P:epoxide metabolic process"/>
    <property type="evidence" value="ECO:0007669"/>
    <property type="project" value="TreeGrafter"/>
</dbReference>
<sequence>MSGCRPFTISIPDDKLVNLQRKLALTVLPDELDNAGWAYGAPLADVARLLARWKDGFDWRAQEAALNAELPQFRRAIEVDGHGTLDVHYVHKRSPVEGAVPLLFVHGWPGGFWEARKILPLLAQEKEGQPSFHVVTFSLPGFGFSEAPKKKGFGISQYAEVGNKLMIALGYKEYITQGGDWGAAITTRIASLYGGLHSKAWHTNWKDACVPVTPPLCCSHTYLHHVRSIYRTLFSAPLDYIRDTLTPLTPVEAAGLARTEWFRDEGSGYFAEQATQPQTLGYSLADSPAGLLAWIYEKLVVWTDAYPWTDDEVLTWVSLYWFSTAGPAASLRIYYEFQHEKGFETVPRPTIPLGVSYFPKELVILPRSWLRSPYLVFESQHESGGHFAAHEKPKELVADLREMFGKGGPAYGVVEGRPGY</sequence>
<feature type="active site" description="Proton acceptor" evidence="4">
    <location>
        <position position="386"/>
    </location>
</feature>
<dbReference type="PIRSF" id="PIRSF001112">
    <property type="entry name" value="Epoxide_hydrolase"/>
    <property type="match status" value="1"/>
</dbReference>
<dbReference type="PRINTS" id="PR00412">
    <property type="entry name" value="EPOXHYDRLASE"/>
</dbReference>
<dbReference type="GO" id="GO:0004301">
    <property type="term" value="F:epoxide hydrolase activity"/>
    <property type="evidence" value="ECO:0007669"/>
    <property type="project" value="TreeGrafter"/>
</dbReference>
<dbReference type="Proteomes" id="UP000054270">
    <property type="component" value="Unassembled WGS sequence"/>
</dbReference>
<feature type="active site" description="Proton donor" evidence="4">
    <location>
        <position position="334"/>
    </location>
</feature>
<dbReference type="InterPro" id="IPR010497">
    <property type="entry name" value="Epoxide_hydro_N"/>
</dbReference>
<evidence type="ECO:0000313" key="7">
    <source>
        <dbReference type="Proteomes" id="UP000054270"/>
    </source>
</evidence>
<dbReference type="SUPFAM" id="SSF53474">
    <property type="entry name" value="alpha/beta-Hydrolases"/>
    <property type="match status" value="1"/>
</dbReference>
<dbReference type="Gene3D" id="3.40.50.1820">
    <property type="entry name" value="alpha/beta hydrolase"/>
    <property type="match status" value="1"/>
</dbReference>
<gene>
    <name evidence="6" type="ORF">HYPSUDRAFT_71008</name>
</gene>
<evidence type="ECO:0000313" key="6">
    <source>
        <dbReference type="EMBL" id="KJA16940.1"/>
    </source>
</evidence>
<evidence type="ECO:0000259" key="5">
    <source>
        <dbReference type="Pfam" id="PF06441"/>
    </source>
</evidence>
<dbReference type="InterPro" id="IPR016292">
    <property type="entry name" value="Epoxide_hydrolase"/>
</dbReference>
<reference evidence="7" key="1">
    <citation type="submission" date="2014-04" db="EMBL/GenBank/DDBJ databases">
        <title>Evolutionary Origins and Diversification of the Mycorrhizal Mutualists.</title>
        <authorList>
            <consortium name="DOE Joint Genome Institute"/>
            <consortium name="Mycorrhizal Genomics Consortium"/>
            <person name="Kohler A."/>
            <person name="Kuo A."/>
            <person name="Nagy L.G."/>
            <person name="Floudas D."/>
            <person name="Copeland A."/>
            <person name="Barry K.W."/>
            <person name="Cichocki N."/>
            <person name="Veneault-Fourrey C."/>
            <person name="LaButti K."/>
            <person name="Lindquist E.A."/>
            <person name="Lipzen A."/>
            <person name="Lundell T."/>
            <person name="Morin E."/>
            <person name="Murat C."/>
            <person name="Riley R."/>
            <person name="Ohm R."/>
            <person name="Sun H."/>
            <person name="Tunlid A."/>
            <person name="Henrissat B."/>
            <person name="Grigoriev I.V."/>
            <person name="Hibbett D.S."/>
            <person name="Martin F."/>
        </authorList>
    </citation>
    <scope>NUCLEOTIDE SEQUENCE [LARGE SCALE GENOMIC DNA]</scope>
    <source>
        <strain evidence="7">FD-334 SS-4</strain>
    </source>
</reference>
<keyword evidence="7" id="KW-1185">Reference proteome</keyword>
<name>A0A0D2P9A1_HYPSF</name>
<dbReference type="PANTHER" id="PTHR21661:SF35">
    <property type="entry name" value="EPOXIDE HYDROLASE"/>
    <property type="match status" value="1"/>
</dbReference>
<keyword evidence="3" id="KW-0378">Hydrolase</keyword>
<dbReference type="InterPro" id="IPR000639">
    <property type="entry name" value="Epox_hydrolase-like"/>
</dbReference>
<dbReference type="STRING" id="945553.A0A0D2P9A1"/>
<protein>
    <recommendedName>
        <fullName evidence="5">Epoxide hydrolase N-terminal domain-containing protein</fullName>
    </recommendedName>
</protein>
<dbReference type="InterPro" id="IPR029058">
    <property type="entry name" value="AB_hydrolase_fold"/>
</dbReference>
<evidence type="ECO:0000256" key="3">
    <source>
        <dbReference type="ARBA" id="ARBA00022801"/>
    </source>
</evidence>
<dbReference type="OMA" id="WPDSFWR"/>
<dbReference type="PANTHER" id="PTHR21661">
    <property type="entry name" value="EPOXIDE HYDROLASE 1-RELATED"/>
    <property type="match status" value="1"/>
</dbReference>
<proteinExistence type="inferred from homology"/>
<evidence type="ECO:0000256" key="2">
    <source>
        <dbReference type="ARBA" id="ARBA00022797"/>
    </source>
</evidence>
<comment type="similarity">
    <text evidence="1">Belongs to the peptidase S33 family.</text>
</comment>
<dbReference type="EMBL" id="KN817612">
    <property type="protein sequence ID" value="KJA16940.1"/>
    <property type="molecule type" value="Genomic_DNA"/>
</dbReference>
<accession>A0A0D2P9A1</accession>
<dbReference type="Pfam" id="PF06441">
    <property type="entry name" value="EHN"/>
    <property type="match status" value="1"/>
</dbReference>